<dbReference type="Proteomes" id="UP000626109">
    <property type="component" value="Unassembled WGS sequence"/>
</dbReference>
<sequence>MQKSWLAAAVAASTMEQENCPEMTDISHMQFDDAEMHSPIIEAQKRGGKIARWLQQRRFQDKSEDCGESNEQFEEGAQKEHASTARQWKSQASHLQQPSQQPPSQVQQEVHAQRVDGDTDDDGDGSNAYWEEVPHDWSLAPAHVFPVSEAAADASPSPPGHWGSSQLSDVSSPVRGNPSFGDRIVRGAVQR</sequence>
<protein>
    <submittedName>
        <fullName evidence="2">Uncharacterized protein</fullName>
    </submittedName>
</protein>
<proteinExistence type="predicted"/>
<organism evidence="2 3">
    <name type="scientific">Polarella glacialis</name>
    <name type="common">Dinoflagellate</name>
    <dbReference type="NCBI Taxonomy" id="89957"/>
    <lineage>
        <taxon>Eukaryota</taxon>
        <taxon>Sar</taxon>
        <taxon>Alveolata</taxon>
        <taxon>Dinophyceae</taxon>
        <taxon>Suessiales</taxon>
        <taxon>Suessiaceae</taxon>
        <taxon>Polarella</taxon>
    </lineage>
</organism>
<evidence type="ECO:0000256" key="1">
    <source>
        <dbReference type="SAM" id="MobiDB-lite"/>
    </source>
</evidence>
<feature type="compositionally biased region" description="Low complexity" evidence="1">
    <location>
        <begin position="90"/>
        <end position="108"/>
    </location>
</feature>
<dbReference type="AlphaFoldDB" id="A0A813IUY6"/>
<gene>
    <name evidence="2" type="ORF">PGLA2088_LOCUS13168</name>
</gene>
<comment type="caution">
    <text evidence="2">The sequence shown here is derived from an EMBL/GenBank/DDBJ whole genome shotgun (WGS) entry which is preliminary data.</text>
</comment>
<evidence type="ECO:0000313" key="2">
    <source>
        <dbReference type="EMBL" id="CAE8657985.1"/>
    </source>
</evidence>
<accession>A0A813IUY6</accession>
<feature type="region of interest" description="Disordered" evidence="1">
    <location>
        <begin position="60"/>
        <end position="134"/>
    </location>
</feature>
<dbReference type="EMBL" id="CAJNNW010015662">
    <property type="protein sequence ID" value="CAE8657985.1"/>
    <property type="molecule type" value="Genomic_DNA"/>
</dbReference>
<name>A0A813IUY6_POLGL</name>
<feature type="region of interest" description="Disordered" evidence="1">
    <location>
        <begin position="149"/>
        <end position="191"/>
    </location>
</feature>
<reference evidence="2" key="1">
    <citation type="submission" date="2021-02" db="EMBL/GenBank/DDBJ databases">
        <authorList>
            <person name="Dougan E. K."/>
            <person name="Rhodes N."/>
            <person name="Thang M."/>
            <person name="Chan C."/>
        </authorList>
    </citation>
    <scope>NUCLEOTIDE SEQUENCE</scope>
</reference>
<evidence type="ECO:0000313" key="3">
    <source>
        <dbReference type="Proteomes" id="UP000626109"/>
    </source>
</evidence>